<sequence length="63" mass="7570">MQDIGARDGELERMLHTAKKNMLTLVGRQQDRPTTWQCRELERRCRRPCRQLFCNDRQHMSAP</sequence>
<dbReference type="EMBL" id="CAKXZT010000101">
    <property type="protein sequence ID" value="CAH2398046.1"/>
    <property type="molecule type" value="Genomic_DNA"/>
</dbReference>
<organism evidence="1 2">
    <name type="scientific">Mesorhizobium escarrei</name>
    <dbReference type="NCBI Taxonomy" id="666018"/>
    <lineage>
        <taxon>Bacteria</taxon>
        <taxon>Pseudomonadati</taxon>
        <taxon>Pseudomonadota</taxon>
        <taxon>Alphaproteobacteria</taxon>
        <taxon>Hyphomicrobiales</taxon>
        <taxon>Phyllobacteriaceae</taxon>
        <taxon>Mesorhizobium</taxon>
    </lineage>
</organism>
<name>A0ABM9DPT5_9HYPH</name>
<gene>
    <name evidence="1" type="ORF">MES5069_190010</name>
</gene>
<reference evidence="1 2" key="1">
    <citation type="submission" date="2022-03" db="EMBL/GenBank/DDBJ databases">
        <authorList>
            <person name="Brunel B."/>
        </authorList>
    </citation>
    <scope>NUCLEOTIDE SEQUENCE [LARGE SCALE GENOMIC DNA]</scope>
    <source>
        <strain evidence="1">STM5069sample</strain>
    </source>
</reference>
<proteinExistence type="predicted"/>
<comment type="caution">
    <text evidence="1">The sequence shown here is derived from an EMBL/GenBank/DDBJ whole genome shotgun (WGS) entry which is preliminary data.</text>
</comment>
<dbReference type="Proteomes" id="UP001153050">
    <property type="component" value="Unassembled WGS sequence"/>
</dbReference>
<keyword evidence="2" id="KW-1185">Reference proteome</keyword>
<accession>A0ABM9DPT5</accession>
<evidence type="ECO:0000313" key="1">
    <source>
        <dbReference type="EMBL" id="CAH2398046.1"/>
    </source>
</evidence>
<protein>
    <submittedName>
        <fullName evidence="1">Uncharacterized protein</fullName>
    </submittedName>
</protein>
<evidence type="ECO:0000313" key="2">
    <source>
        <dbReference type="Proteomes" id="UP001153050"/>
    </source>
</evidence>